<evidence type="ECO:0000259" key="4">
    <source>
        <dbReference type="PROSITE" id="PS51192"/>
    </source>
</evidence>
<protein>
    <recommendedName>
        <fullName evidence="4">Helicase ATP-binding domain-containing protein</fullName>
    </recommendedName>
</protein>
<feature type="domain" description="Helicase ATP-binding" evidence="4">
    <location>
        <begin position="1"/>
        <end position="78"/>
    </location>
</feature>
<dbReference type="GO" id="GO:0005634">
    <property type="term" value="C:nucleus"/>
    <property type="evidence" value="ECO:0007669"/>
    <property type="project" value="TreeGrafter"/>
</dbReference>
<name>A0AAU9NAY3_9ASTR</name>
<dbReference type="GO" id="GO:0043138">
    <property type="term" value="F:3'-5' DNA helicase activity"/>
    <property type="evidence" value="ECO:0007669"/>
    <property type="project" value="TreeGrafter"/>
</dbReference>
<dbReference type="PROSITE" id="PS51192">
    <property type="entry name" value="HELICASE_ATP_BIND_1"/>
    <property type="match status" value="1"/>
</dbReference>
<organism evidence="5 6">
    <name type="scientific">Lactuca virosa</name>
    <dbReference type="NCBI Taxonomy" id="75947"/>
    <lineage>
        <taxon>Eukaryota</taxon>
        <taxon>Viridiplantae</taxon>
        <taxon>Streptophyta</taxon>
        <taxon>Embryophyta</taxon>
        <taxon>Tracheophyta</taxon>
        <taxon>Spermatophyta</taxon>
        <taxon>Magnoliopsida</taxon>
        <taxon>eudicotyledons</taxon>
        <taxon>Gunneridae</taxon>
        <taxon>Pentapetalae</taxon>
        <taxon>asterids</taxon>
        <taxon>campanulids</taxon>
        <taxon>Asterales</taxon>
        <taxon>Asteraceae</taxon>
        <taxon>Cichorioideae</taxon>
        <taxon>Cichorieae</taxon>
        <taxon>Lactucinae</taxon>
        <taxon>Lactuca</taxon>
    </lineage>
</organism>
<keyword evidence="2" id="KW-0812">Transmembrane</keyword>
<comment type="caution">
    <text evidence="5">The sequence shown here is derived from an EMBL/GenBank/DDBJ whole genome shotgun (WGS) entry which is preliminary data.</text>
</comment>
<dbReference type="GO" id="GO:0000724">
    <property type="term" value="P:double-strand break repair via homologous recombination"/>
    <property type="evidence" value="ECO:0007669"/>
    <property type="project" value="TreeGrafter"/>
</dbReference>
<feature type="signal peptide" evidence="3">
    <location>
        <begin position="1"/>
        <end position="26"/>
    </location>
</feature>
<feature type="transmembrane region" description="Helical" evidence="2">
    <location>
        <begin position="145"/>
        <end position="166"/>
    </location>
</feature>
<keyword evidence="6" id="KW-1185">Reference proteome</keyword>
<dbReference type="PANTHER" id="PTHR13710:SF120">
    <property type="entry name" value="BIFUNCTIONAL 3'-5' EXONUCLEASE_ATP-DEPENDENT HELICASE WRN"/>
    <property type="match status" value="1"/>
</dbReference>
<dbReference type="GO" id="GO:0005694">
    <property type="term" value="C:chromosome"/>
    <property type="evidence" value="ECO:0007669"/>
    <property type="project" value="TreeGrafter"/>
</dbReference>
<accession>A0AAU9NAY3</accession>
<evidence type="ECO:0000256" key="3">
    <source>
        <dbReference type="SAM" id="SignalP"/>
    </source>
</evidence>
<evidence type="ECO:0000256" key="2">
    <source>
        <dbReference type="SAM" id="Phobius"/>
    </source>
</evidence>
<dbReference type="AlphaFoldDB" id="A0AAU9NAY3"/>
<evidence type="ECO:0000313" key="5">
    <source>
        <dbReference type="EMBL" id="CAH1430318.1"/>
    </source>
</evidence>
<dbReference type="Gene3D" id="3.40.50.300">
    <property type="entry name" value="P-loop containing nucleotide triphosphate hydrolases"/>
    <property type="match status" value="1"/>
</dbReference>
<feature type="chain" id="PRO_5043504965" description="Helicase ATP-binding domain-containing protein" evidence="3">
    <location>
        <begin position="27"/>
        <end position="167"/>
    </location>
</feature>
<keyword evidence="3" id="KW-0732">Signal</keyword>
<keyword evidence="2" id="KW-0472">Membrane</keyword>
<gene>
    <name evidence="5" type="ORF">LVIROSA_LOCUS17102</name>
</gene>
<dbReference type="InterPro" id="IPR027417">
    <property type="entry name" value="P-loop_NTPase"/>
</dbReference>
<dbReference type="GO" id="GO:0009378">
    <property type="term" value="F:four-way junction helicase activity"/>
    <property type="evidence" value="ECO:0007669"/>
    <property type="project" value="TreeGrafter"/>
</dbReference>
<evidence type="ECO:0000313" key="6">
    <source>
        <dbReference type="Proteomes" id="UP001157418"/>
    </source>
</evidence>
<proteinExistence type="inferred from homology"/>
<dbReference type="Proteomes" id="UP001157418">
    <property type="component" value="Unassembled WGS sequence"/>
</dbReference>
<dbReference type="SUPFAM" id="SSF52540">
    <property type="entry name" value="P-loop containing nucleoside triphosphate hydrolases"/>
    <property type="match status" value="1"/>
</dbReference>
<sequence>MMECHNFWSRLLSTGICLVAVDEAHCISEWGHDFLVEYKQLYKLRDVLVGVPFVGLTATTTEKVQNDIVGSLMMKDPHDAIGSFDRKNIYYGVKYINRGASFVDELMEQVSKHVSNDGSTIVYCTTIKDVQEVIFHILLTLCYRLALNLYCLEAILIVLSVPYVWIP</sequence>
<comment type="similarity">
    <text evidence="1">Belongs to the helicase family. RecQ subfamily.</text>
</comment>
<keyword evidence="2" id="KW-1133">Transmembrane helix</keyword>
<dbReference type="EMBL" id="CAKMRJ010003334">
    <property type="protein sequence ID" value="CAH1430318.1"/>
    <property type="molecule type" value="Genomic_DNA"/>
</dbReference>
<dbReference type="InterPro" id="IPR014001">
    <property type="entry name" value="Helicase_ATP-bd"/>
</dbReference>
<dbReference type="PANTHER" id="PTHR13710">
    <property type="entry name" value="DNA HELICASE RECQ FAMILY MEMBER"/>
    <property type="match status" value="1"/>
</dbReference>
<dbReference type="GO" id="GO:0005737">
    <property type="term" value="C:cytoplasm"/>
    <property type="evidence" value="ECO:0007669"/>
    <property type="project" value="TreeGrafter"/>
</dbReference>
<reference evidence="5 6" key="1">
    <citation type="submission" date="2022-01" db="EMBL/GenBank/DDBJ databases">
        <authorList>
            <person name="Xiong W."/>
            <person name="Schranz E."/>
        </authorList>
    </citation>
    <scope>NUCLEOTIDE SEQUENCE [LARGE SCALE GENOMIC DNA]</scope>
</reference>
<evidence type="ECO:0000256" key="1">
    <source>
        <dbReference type="ARBA" id="ARBA00005446"/>
    </source>
</evidence>